<organism evidence="8 9">
    <name type="scientific">Bogoriella caseilytica</name>
    <dbReference type="NCBI Taxonomy" id="56055"/>
    <lineage>
        <taxon>Bacteria</taxon>
        <taxon>Bacillati</taxon>
        <taxon>Actinomycetota</taxon>
        <taxon>Actinomycetes</taxon>
        <taxon>Micrococcales</taxon>
        <taxon>Bogoriellaceae</taxon>
        <taxon>Bogoriella</taxon>
    </lineage>
</organism>
<evidence type="ECO:0000256" key="6">
    <source>
        <dbReference type="SAM" id="Phobius"/>
    </source>
</evidence>
<dbReference type="EMBL" id="RKHK01000001">
    <property type="protein sequence ID" value="ROR71814.1"/>
    <property type="molecule type" value="Genomic_DNA"/>
</dbReference>
<feature type="domain" description="RDD" evidence="7">
    <location>
        <begin position="32"/>
        <end position="132"/>
    </location>
</feature>
<sequence length="140" mass="14580">MSPNAAHPDDDGAQAPPGRPSSTQSFDDMPVASLPKRIIALMIDWSAASAISFGFFNYHALATLAIFAGLTVVSLATLSATPGHLLLGLAVRRPGRRPAGPVAALVRTAMLCLVIPAVVWSGDGRGLHDVAARTTITEIR</sequence>
<feature type="transmembrane region" description="Helical" evidence="6">
    <location>
        <begin position="64"/>
        <end position="87"/>
    </location>
</feature>
<keyword evidence="3 6" id="KW-1133">Transmembrane helix</keyword>
<dbReference type="OrthoDB" id="5187110at2"/>
<gene>
    <name evidence="8" type="ORF">EDD31_0152</name>
</gene>
<protein>
    <submittedName>
        <fullName evidence="8">RDD family protein</fullName>
    </submittedName>
</protein>
<evidence type="ECO:0000256" key="2">
    <source>
        <dbReference type="ARBA" id="ARBA00022692"/>
    </source>
</evidence>
<dbReference type="Proteomes" id="UP000280668">
    <property type="component" value="Unassembled WGS sequence"/>
</dbReference>
<keyword evidence="9" id="KW-1185">Reference proteome</keyword>
<dbReference type="GO" id="GO:0016020">
    <property type="term" value="C:membrane"/>
    <property type="evidence" value="ECO:0007669"/>
    <property type="project" value="UniProtKB-SubCell"/>
</dbReference>
<reference evidence="8 9" key="1">
    <citation type="submission" date="2018-11" db="EMBL/GenBank/DDBJ databases">
        <title>Sequencing the genomes of 1000 actinobacteria strains.</title>
        <authorList>
            <person name="Klenk H.-P."/>
        </authorList>
    </citation>
    <scope>NUCLEOTIDE SEQUENCE [LARGE SCALE GENOMIC DNA]</scope>
    <source>
        <strain evidence="8 9">DSM 11294</strain>
    </source>
</reference>
<evidence type="ECO:0000256" key="5">
    <source>
        <dbReference type="SAM" id="MobiDB-lite"/>
    </source>
</evidence>
<evidence type="ECO:0000256" key="1">
    <source>
        <dbReference type="ARBA" id="ARBA00004141"/>
    </source>
</evidence>
<comment type="caution">
    <text evidence="8">The sequence shown here is derived from an EMBL/GenBank/DDBJ whole genome shotgun (WGS) entry which is preliminary data.</text>
</comment>
<dbReference type="InterPro" id="IPR010432">
    <property type="entry name" value="RDD"/>
</dbReference>
<evidence type="ECO:0000259" key="7">
    <source>
        <dbReference type="Pfam" id="PF06271"/>
    </source>
</evidence>
<evidence type="ECO:0000313" key="8">
    <source>
        <dbReference type="EMBL" id="ROR71814.1"/>
    </source>
</evidence>
<comment type="subcellular location">
    <subcellularLocation>
        <location evidence="1">Membrane</location>
        <topology evidence="1">Multi-pass membrane protein</topology>
    </subcellularLocation>
</comment>
<evidence type="ECO:0000256" key="4">
    <source>
        <dbReference type="ARBA" id="ARBA00023136"/>
    </source>
</evidence>
<accession>A0A3N2B9N9</accession>
<feature type="transmembrane region" description="Helical" evidence="6">
    <location>
        <begin position="38"/>
        <end position="58"/>
    </location>
</feature>
<name>A0A3N2B9N9_9MICO</name>
<feature type="region of interest" description="Disordered" evidence="5">
    <location>
        <begin position="1"/>
        <end position="28"/>
    </location>
</feature>
<proteinExistence type="predicted"/>
<keyword evidence="4 6" id="KW-0472">Membrane</keyword>
<dbReference type="AlphaFoldDB" id="A0A3N2B9N9"/>
<dbReference type="RefSeq" id="WP_148058826.1">
    <property type="nucleotide sequence ID" value="NZ_RKHK01000001.1"/>
</dbReference>
<evidence type="ECO:0000313" key="9">
    <source>
        <dbReference type="Proteomes" id="UP000280668"/>
    </source>
</evidence>
<dbReference type="Pfam" id="PF06271">
    <property type="entry name" value="RDD"/>
    <property type="match status" value="1"/>
</dbReference>
<evidence type="ECO:0000256" key="3">
    <source>
        <dbReference type="ARBA" id="ARBA00022989"/>
    </source>
</evidence>
<feature type="transmembrane region" description="Helical" evidence="6">
    <location>
        <begin position="99"/>
        <end position="120"/>
    </location>
</feature>
<keyword evidence="2 6" id="KW-0812">Transmembrane</keyword>